<protein>
    <submittedName>
        <fullName evidence="3">Unannotated protein</fullName>
    </submittedName>
</protein>
<evidence type="ECO:0000259" key="1">
    <source>
        <dbReference type="Pfam" id="PF00171"/>
    </source>
</evidence>
<name>A0A6J7PDE4_9ZZZZ</name>
<dbReference type="Pfam" id="PF00171">
    <property type="entry name" value="Aldedh"/>
    <property type="match status" value="1"/>
</dbReference>
<reference evidence="3" key="1">
    <citation type="submission" date="2020-05" db="EMBL/GenBank/DDBJ databases">
        <authorList>
            <person name="Chiriac C."/>
            <person name="Salcher M."/>
            <person name="Ghai R."/>
            <person name="Kavagutti S V."/>
        </authorList>
    </citation>
    <scope>NUCLEOTIDE SEQUENCE</scope>
</reference>
<dbReference type="InterPro" id="IPR016162">
    <property type="entry name" value="Ald_DH_N"/>
</dbReference>
<gene>
    <name evidence="2" type="ORF">UFOPK2928_01167</name>
    <name evidence="3" type="ORF">UFOPK4010_01106</name>
</gene>
<dbReference type="EMBL" id="CAEZZY010000164">
    <property type="protein sequence ID" value="CAB4787400.1"/>
    <property type="molecule type" value="Genomic_DNA"/>
</dbReference>
<dbReference type="GO" id="GO:0016491">
    <property type="term" value="F:oxidoreductase activity"/>
    <property type="evidence" value="ECO:0007669"/>
    <property type="project" value="InterPro"/>
</dbReference>
<organism evidence="3">
    <name type="scientific">freshwater metagenome</name>
    <dbReference type="NCBI Taxonomy" id="449393"/>
    <lineage>
        <taxon>unclassified sequences</taxon>
        <taxon>metagenomes</taxon>
        <taxon>ecological metagenomes</taxon>
    </lineage>
</organism>
<feature type="domain" description="Aldehyde dehydrogenase" evidence="1">
    <location>
        <begin position="34"/>
        <end position="272"/>
    </location>
</feature>
<accession>A0A6J7PDE4</accession>
<sequence length="290" mass="30920">MASSKKATTSKATPRLEVKKTYKLYINGAFPRSESGRVYEVSNAKGGFIANPSLASRKDLRDAVVAARAAQSGWAKATAYNRGQILYRIAEMLEGRADQFASEIALATGTTLKKAQDEVLTAIDRWVWYAGWSDKLSAAFGATNPVSGPYYNFTIPEPQGVIAVAPAESFLALIDAIAPAIVSGNTAIALVPGSAAIAAMTFAEVLETSDLPAGVINILTGSHDELAPWAASHMDIDGFDISGIDKKKRTDLKVAGAENLKRIHSFDGAISPTRIYAFMEAKTVWHPIGV</sequence>
<dbReference type="InterPro" id="IPR015590">
    <property type="entry name" value="Aldehyde_DH_dom"/>
</dbReference>
<dbReference type="AlphaFoldDB" id="A0A6J7PDE4"/>
<proteinExistence type="predicted"/>
<dbReference type="EMBL" id="CAFBOU010000129">
    <property type="protein sequence ID" value="CAB4999904.1"/>
    <property type="molecule type" value="Genomic_DNA"/>
</dbReference>
<dbReference type="SUPFAM" id="SSF53720">
    <property type="entry name" value="ALDH-like"/>
    <property type="match status" value="1"/>
</dbReference>
<dbReference type="InterPro" id="IPR016161">
    <property type="entry name" value="Ald_DH/histidinol_DH"/>
</dbReference>
<evidence type="ECO:0000313" key="3">
    <source>
        <dbReference type="EMBL" id="CAB4999904.1"/>
    </source>
</evidence>
<evidence type="ECO:0000313" key="2">
    <source>
        <dbReference type="EMBL" id="CAB4787400.1"/>
    </source>
</evidence>
<dbReference type="PANTHER" id="PTHR11699">
    <property type="entry name" value="ALDEHYDE DEHYDROGENASE-RELATED"/>
    <property type="match status" value="1"/>
</dbReference>
<dbReference type="Gene3D" id="3.40.605.10">
    <property type="entry name" value="Aldehyde Dehydrogenase, Chain A, domain 1"/>
    <property type="match status" value="1"/>
</dbReference>